<comment type="similarity">
    <text evidence="3">Belongs to the mesothelin family.</text>
</comment>
<evidence type="ECO:0000256" key="6">
    <source>
        <dbReference type="ARBA" id="ARBA00022889"/>
    </source>
</evidence>
<dbReference type="InterPro" id="IPR010335">
    <property type="entry name" value="Mesothelin"/>
</dbReference>
<comment type="subcellular location">
    <subcellularLocation>
        <location evidence="1">Membrane</location>
    </subcellularLocation>
</comment>
<keyword evidence="7 10" id="KW-0472">Membrane</keyword>
<accession>A0ABN9KR93</accession>
<dbReference type="InterPro" id="IPR000477">
    <property type="entry name" value="RT_dom"/>
</dbReference>
<dbReference type="Gene3D" id="3.10.10.10">
    <property type="entry name" value="HIV Type 1 Reverse Transcriptase, subunit A, domain 1"/>
    <property type="match status" value="1"/>
</dbReference>
<evidence type="ECO:0000313" key="13">
    <source>
        <dbReference type="Proteomes" id="UP001176940"/>
    </source>
</evidence>
<keyword evidence="10" id="KW-1133">Transmembrane helix</keyword>
<dbReference type="PANTHER" id="PTHR23412">
    <property type="entry name" value="STEREOCILIN RELATED"/>
    <property type="match status" value="1"/>
</dbReference>
<keyword evidence="5" id="KW-0732">Signal</keyword>
<dbReference type="EC" id="3.1.26.4" evidence="4"/>
<reference evidence="12" key="1">
    <citation type="submission" date="2023-07" db="EMBL/GenBank/DDBJ databases">
        <authorList>
            <person name="Stuckert A."/>
        </authorList>
    </citation>
    <scope>NUCLEOTIDE SEQUENCE</scope>
</reference>
<dbReference type="PANTHER" id="PTHR23412:SF20">
    <property type="match status" value="1"/>
</dbReference>
<evidence type="ECO:0000256" key="9">
    <source>
        <dbReference type="SAM" id="MobiDB-lite"/>
    </source>
</evidence>
<keyword evidence="13" id="KW-1185">Reference proteome</keyword>
<gene>
    <name evidence="12" type="ORF">RIMI_LOCUS34311</name>
</gene>
<dbReference type="Pfam" id="PF06060">
    <property type="entry name" value="Mesothelin"/>
    <property type="match status" value="1"/>
</dbReference>
<dbReference type="SUPFAM" id="SSF56672">
    <property type="entry name" value="DNA/RNA polymerases"/>
    <property type="match status" value="1"/>
</dbReference>
<evidence type="ECO:0000256" key="8">
    <source>
        <dbReference type="ARBA" id="ARBA00023180"/>
    </source>
</evidence>
<feature type="compositionally biased region" description="Basic and acidic residues" evidence="9">
    <location>
        <begin position="3796"/>
        <end position="3808"/>
    </location>
</feature>
<evidence type="ECO:0000256" key="7">
    <source>
        <dbReference type="ARBA" id="ARBA00023136"/>
    </source>
</evidence>
<sequence>MKETFLAAQLDNLKSSFSTYDTQEWTVLFETILFNLIPSFNQRLLLLLPINISCSSYQAIVEGFSNRFTSLTRETQEDIYNYFIWRYMSYQSSTSTGVVCDAITYEFWLNVNFGEFKILSKYSDLIQINKNLTQANLSKDQVDTVKETLLAVELQQLQSNFSTYTKNEWQVLFEVRLTVLIPYFNTTLLELLPTIISCVSYQTIVKGFSLAADTLDDDTAKNIYNFFIKRFMTQQSSSVSEELISYNKNLTRNALPPDVTADLVTKTDVLQNETLLISYLRKVELENITIFLTDLTSAALKANLSQEQVDKVKETLLFVELQQLQSSSSTYTIEQWQVLFEIRLTVLIQYFNATLLQLLPTTISCGSYQAIVKGFSLASDTLDDNTARDIYNFFIKIYMSQQLTSSDVACGTADYQTWIENNFGYFFKFTTTEELLSYNKKLSENALPPDVTAYFVTKTDVLQNETLLISYLSRVELENITVFLTALTTAAEKANLSQDQVDTVKETLLTVELQQLQSSFSTYTIEQWQVLFEIRLTVLIQYFNATLLQLLPTTISCGSYQAIIKGFSLAAGSLDDDTARDIYNVFIKRYMSQQLISSDIACGAVDYQKWIENNIGYFIKFATTEELIYYNKNLTENALPPDVMAYLVTTTDILHNETLLISYLNKVGLENITIFLTALTSAALNANLSQEQVDTVKETLLTVELQQLQSSFSTYTIEQWQVLFEIRLTVLIQYFNATLLQLLPTTISCGSYQAMVKGFSLASDTLDDNTARDIYNFFIKIYMSQQLTSSDIACGAVDYQTWIENNFGYFIKFATTGELISYNKNLTEIALTPNVVADLVTKTDVLQNETLLISYLSKVELENVTVFLTALTSAAEKANLSLELVGNVKETLLAVELQQLQSSFSNFTTEQWQVLFQIRLTLLIQYFNATLLELLPTSLSCTSYQAIVKGFSLDSSALSDDTGRDIYNYFIKRYMTQQATSADIACGAVDYDTWIQINFDYFFKYATTEDVIIYNKNLTKNSLTPNVVADLVTKTDVLQNETLLISYLSKVELENVTVFLTALTSAAEKRVKGFSLDSSALSDDTGRDIYNYFIKRYMTQQATSADIACGAVDYDTWIQVNFDYFFKYATTEELQNWAITSKFTLASRRKMSDRWPWMCTTLKQQLTGASWFTKIDLRGAYNLVRIRRGDEWKTAFNTPEGHFEYLVMPFGLANAPSVFQSFMHDIFREYLDKFLIVYLDDILIFSDDWESHVKQANLSLELVDNVKETLLAVELQQLQSNFSSYTTEQWQVLFEIHLTLLIQYFNATLLQLLPRSISCSSYQAIVKGFSLDSSTLSDDTGRDIYNYFIKRYMTQQATSADVACGAVDYDTWIQINFDYFFKYATTEDLIIYNKNLTQSNLSLELVDKVKQTLLAVELQQLQSNFSNYTTEQWQVLFQSRLTLLIQYFNATLLELLPTSISCSSYQAIVKGFSLDSSALSDDTGRDIYNYFIKRYMTQQATSADIACGAVDYDTWIQINFDYFFKYATTEDLIHLQFNKNLTQNALTPNVVAELVTKTDVLQNETLLISYLSKVELENVTVFLTALTTAAGKANLSLELVDNVKETLLAVELQQLQSSFSGYTTEQWQVLFEIHLTLLIQYFNASLLQLLPTNISCSSYQAIVKGFSLDSSALSDDTGRDIYNYFIKRYMTQQATAADIACGAVDYDTWIQINFDYFFKYATTEDLIIYNKNLTQNALTPNVVADLVTKTDVLQNETLLISYLSKVELENVTVFLTALTSAAGKANLSLELVDKVKETLLAVELQQLQVKGFSLDSSALSDDTGRDIYNYFIKRYMTQQATSADIACGAVDYDTWIQINFDYFFKYATTEDLIIYNKNLTQNSLTPNVVADLVTKTDVLQNETLLISYLSKVELENVTVFLTALTSAAGKANLSLELVDNVKVKLSWLWSFSNFSPTSLVIPLSNGRVKGFSLDSSALSDDTGRDIYNYFIKRYMTQQATSADIACGAVDYDTWIQINFDYFFKYATTEDLIIYNKNLTQNALTPNVVADLVTKTDVLQNETLLISYLSKVELENVTVFLTALTSAAEKANLSLELVDKVKQTLLAVELQQLQSNFSIIPLSNGRVKGFSLDSSALSDDTGRDIYNYFIKRYMTQQATSADIACGAVDYETWIQINFDYFFKYATTEDLIIYNKNLTKNALTPNVVADLVTKTDVLQNETLLISYLSKVELENVTVFLTALTSAAEKANLSLELVDNVKQTLLAVELQQLQSNFSSYTTEQWQVLFEIHLTLLIQYFNATLLELLPTSISCSSYQAIVKGFSLDSSALSDDTGRDIYNYFIKRYMTQQATSADIACGAVDYETWIQINFDYFFKYATTEELIIYNKNLTQNALTPNVVADLVTKTDVLQNETLLISYLSKVELENVTVFLTALTSAAGKANLSLELVDKVKQTLLAVELQQLQSNFSSYTTEQWQVLFQIRLTLLIQYFNATLLELLPTNISCSSYQAIVKGFSLDSSALSDDTGRDIYNYFIQRYMTQQATSADFACGAVDYDIWIQNNFAYFFKYCTAEESIFYNKTFTEANLTMDQVATIRRTLLTVQLQQLQSNFSSYSPQQWTVLFEVQLAILIPYFNQTTLQMLPISIPCSSFQAIVKGFSLVFTALTNETKMDIYNSFIKNYMGHQSFPTGVACDTVNQGTWLALNFGKFVIEASYEDLSIFNANLTKLEFSATITPTNLADITITADAIQNITLNGIVITNIKQLKSLTELNEYIAQLQSYVCAQNSSPSSGTSLCANSAVLQNGTKSAIFSAVWDVLQKFWSSSIEQQWLDNFQIMANMFSLEITEPTISQFPKDISCETAQGIASGSALECDKFDDLQLFIDQYFEASSALLNPEDLVSLLQNEQLLTKLNSLKPQDLVFYLQPDTNTNSTLWSIILSHYTDISKLGEVIDRLNIKTDDINLAVFETVWPIFVSNSNLLNNSDMDIWFSVRFNNSIKLITLEQLNVPELSMPTATFTKSLPFIPWRFTLRRGIHNKNRVNTLSKHYGEYSNTTRQDIYNVLKEYLQIGPNPRCYAEGNNSWIVYHLEDYLSFCSVDDLKSFSNETLALTGLLSSATKITSSLLQSLGSLAVGLSTSTIENTDSITLSDSLSTLSNIDGWTVTQASAIVSKIIQTDSPITVDMFQKLGTLIIGVSSSKINSLSSENILALASNSIFSAHMEQAPVALKQKFVQMIIHASSSNIFQSVPPNLASEIPASNLLSSSLNFSDISGMKWTTSQARIFFQTVLIQVTDYSKLSSNILQGFTCGAANKLNNNQFVNLIKSLNGKSVNLESSQLSCLANRLTTSGATADFSSYSSDVLLFLGPYTKPSECENYFTSVGKANIDLLAQGSARRVSLMSSARTCLNISSASVITKETLQKLGSLACDLSDNEIKNSDPYILQALKSCTSFTDSQKSAILLKLKATYGDPSLWTVSTMGQIGRLSSAIDGTTLKLINTAVKRQFFPGFLTTMKTYYKTVFLLVISQLKVSARIATRAAPECEELTTDLIAKQNEYIVISYTAGQLDACLSNITLKDNLEILGSLAFENNQLQVLKNKLNTIFPTTIPNEYLIQIGNIARMYSTDEISMWNITTVDTLADILEGASWQTNDSKIDAMVTQYLSSSTATLDGTALTVLAPYICGLNETTIQKIPDNELKNSSQPLDTSTCTQGQKDLLYSKMKSAYSTSDDSSNAYYEMMTTVIGVLCSALLRAEDSTAVRRRRKGQRPGACALQYFVCPQQGRAKYACAGAVAEDQKKTSCNEDRRRRSGPETPIRPDQQQDRPWKLSAENIKALLGNSISDIDTITNSSVLQAWVSVNTQTEINKLGLGVKGGVNETMPDDFIIISLVTPTSGASSSSFSVIYLLNACTLVAIFYINNLFL</sequence>
<dbReference type="Pfam" id="PF00078">
    <property type="entry name" value="RVT_1"/>
    <property type="match status" value="1"/>
</dbReference>
<dbReference type="CDD" id="cd01647">
    <property type="entry name" value="RT_LTR"/>
    <property type="match status" value="1"/>
</dbReference>
<feature type="region of interest" description="Disordered" evidence="9">
    <location>
        <begin position="3796"/>
        <end position="3821"/>
    </location>
</feature>
<dbReference type="PROSITE" id="PS50878">
    <property type="entry name" value="RT_POL"/>
    <property type="match status" value="1"/>
</dbReference>
<evidence type="ECO:0000256" key="1">
    <source>
        <dbReference type="ARBA" id="ARBA00004370"/>
    </source>
</evidence>
<evidence type="ECO:0000313" key="12">
    <source>
        <dbReference type="EMBL" id="CAJ0915214.1"/>
    </source>
</evidence>
<organism evidence="12 13">
    <name type="scientific">Ranitomeya imitator</name>
    <name type="common">mimic poison frog</name>
    <dbReference type="NCBI Taxonomy" id="111125"/>
    <lineage>
        <taxon>Eukaryota</taxon>
        <taxon>Metazoa</taxon>
        <taxon>Chordata</taxon>
        <taxon>Craniata</taxon>
        <taxon>Vertebrata</taxon>
        <taxon>Euteleostomi</taxon>
        <taxon>Amphibia</taxon>
        <taxon>Batrachia</taxon>
        <taxon>Anura</taxon>
        <taxon>Neobatrachia</taxon>
        <taxon>Hyloidea</taxon>
        <taxon>Dendrobatidae</taxon>
        <taxon>Dendrobatinae</taxon>
        <taxon>Ranitomeya</taxon>
    </lineage>
</organism>
<evidence type="ECO:0000256" key="3">
    <source>
        <dbReference type="ARBA" id="ARBA00011016"/>
    </source>
</evidence>
<dbReference type="Gene3D" id="3.30.70.270">
    <property type="match status" value="1"/>
</dbReference>
<keyword evidence="8" id="KW-0325">Glycoprotein</keyword>
<keyword evidence="10" id="KW-0812">Transmembrane</keyword>
<evidence type="ECO:0000256" key="2">
    <source>
        <dbReference type="ARBA" id="ARBA00010879"/>
    </source>
</evidence>
<name>A0ABN9KR93_9NEOB</name>
<dbReference type="InterPro" id="IPR043128">
    <property type="entry name" value="Rev_trsase/Diguanyl_cyclase"/>
</dbReference>
<dbReference type="EMBL" id="CAUEEQ010000002">
    <property type="protein sequence ID" value="CAJ0915214.1"/>
    <property type="molecule type" value="Genomic_DNA"/>
</dbReference>
<dbReference type="InterPro" id="IPR026664">
    <property type="entry name" value="Stereocilin-rel"/>
</dbReference>
<comment type="caution">
    <text evidence="12">The sequence shown here is derived from an EMBL/GenBank/DDBJ whole genome shotgun (WGS) entry which is preliminary data.</text>
</comment>
<dbReference type="InterPro" id="IPR043502">
    <property type="entry name" value="DNA/RNA_pol_sf"/>
</dbReference>
<proteinExistence type="inferred from homology"/>
<feature type="domain" description="Reverse transcriptase" evidence="11">
    <location>
        <begin position="1079"/>
        <end position="1298"/>
    </location>
</feature>
<evidence type="ECO:0000259" key="11">
    <source>
        <dbReference type="PROSITE" id="PS50878"/>
    </source>
</evidence>
<dbReference type="Proteomes" id="UP001176940">
    <property type="component" value="Unassembled WGS sequence"/>
</dbReference>
<comment type="similarity">
    <text evidence="2">Belongs to the beta type-B retroviral polymerase family. HERV class-II K(HML-2) pol subfamily.</text>
</comment>
<keyword evidence="6" id="KW-0130">Cell adhesion</keyword>
<evidence type="ECO:0000256" key="5">
    <source>
        <dbReference type="ARBA" id="ARBA00022729"/>
    </source>
</evidence>
<evidence type="ECO:0000256" key="10">
    <source>
        <dbReference type="SAM" id="Phobius"/>
    </source>
</evidence>
<feature type="transmembrane region" description="Helical" evidence="10">
    <location>
        <begin position="3900"/>
        <end position="3919"/>
    </location>
</feature>
<evidence type="ECO:0000256" key="4">
    <source>
        <dbReference type="ARBA" id="ARBA00012180"/>
    </source>
</evidence>
<protein>
    <recommendedName>
        <fullName evidence="4">ribonuclease H</fullName>
        <ecNumber evidence="4">3.1.26.4</ecNumber>
    </recommendedName>
</protein>
<dbReference type="Gene3D" id="1.20.970.40">
    <property type="match status" value="1"/>
</dbReference>